<sequence>MDWCINVSDSSLNCILSQCRSLEALDIGCCEEVTDAAFQGLCTNGFELGLKVLKVSNCPKITVVGIGLPFGHMQLYRIPRCEQNQISCYDDKRLTTPESSEKMQRAIPLGTCWISTIVTSDK</sequence>
<gene>
    <name evidence="1" type="ORF">Acr_00g0064140</name>
</gene>
<proteinExistence type="predicted"/>
<dbReference type="Proteomes" id="UP000585474">
    <property type="component" value="Unassembled WGS sequence"/>
</dbReference>
<dbReference type="EMBL" id="BJWL01000335">
    <property type="protein sequence ID" value="GFS39650.1"/>
    <property type="molecule type" value="Genomic_DNA"/>
</dbReference>
<comment type="caution">
    <text evidence="1">The sequence shown here is derived from an EMBL/GenBank/DDBJ whole genome shotgun (WGS) entry which is preliminary data.</text>
</comment>
<accession>A0A7J0DPF6</accession>
<keyword evidence="2" id="KW-1185">Reference proteome</keyword>
<evidence type="ECO:0000313" key="2">
    <source>
        <dbReference type="Proteomes" id="UP000585474"/>
    </source>
</evidence>
<dbReference type="SUPFAM" id="SSF52047">
    <property type="entry name" value="RNI-like"/>
    <property type="match status" value="1"/>
</dbReference>
<evidence type="ECO:0000313" key="1">
    <source>
        <dbReference type="EMBL" id="GFS39650.1"/>
    </source>
</evidence>
<dbReference type="AlphaFoldDB" id="A0A7J0DPF6"/>
<dbReference type="SMART" id="SM00367">
    <property type="entry name" value="LRR_CC"/>
    <property type="match status" value="1"/>
</dbReference>
<protein>
    <submittedName>
        <fullName evidence="1">RNI-like superfamily protein</fullName>
    </submittedName>
</protein>
<dbReference type="InterPro" id="IPR006553">
    <property type="entry name" value="Leu-rich_rpt_Cys-con_subtyp"/>
</dbReference>
<name>A0A7J0DPF6_9ERIC</name>
<dbReference type="InterPro" id="IPR032675">
    <property type="entry name" value="LRR_dom_sf"/>
</dbReference>
<organism evidence="1 2">
    <name type="scientific">Actinidia rufa</name>
    <dbReference type="NCBI Taxonomy" id="165716"/>
    <lineage>
        <taxon>Eukaryota</taxon>
        <taxon>Viridiplantae</taxon>
        <taxon>Streptophyta</taxon>
        <taxon>Embryophyta</taxon>
        <taxon>Tracheophyta</taxon>
        <taxon>Spermatophyta</taxon>
        <taxon>Magnoliopsida</taxon>
        <taxon>eudicotyledons</taxon>
        <taxon>Gunneridae</taxon>
        <taxon>Pentapetalae</taxon>
        <taxon>asterids</taxon>
        <taxon>Ericales</taxon>
        <taxon>Actinidiaceae</taxon>
        <taxon>Actinidia</taxon>
    </lineage>
</organism>
<reference evidence="2" key="1">
    <citation type="submission" date="2019-07" db="EMBL/GenBank/DDBJ databases">
        <title>De Novo Assembly of kiwifruit Actinidia rufa.</title>
        <authorList>
            <person name="Sugita-Konishi S."/>
            <person name="Sato K."/>
            <person name="Mori E."/>
            <person name="Abe Y."/>
            <person name="Kisaki G."/>
            <person name="Hamano K."/>
            <person name="Suezawa K."/>
            <person name="Otani M."/>
            <person name="Fukuda T."/>
            <person name="Manabe T."/>
            <person name="Gomi K."/>
            <person name="Tabuchi M."/>
            <person name="Akimitsu K."/>
            <person name="Kataoka I."/>
        </authorList>
    </citation>
    <scope>NUCLEOTIDE SEQUENCE [LARGE SCALE GENOMIC DNA]</scope>
    <source>
        <strain evidence="2">cv. Fuchu</strain>
    </source>
</reference>
<dbReference type="Gene3D" id="3.80.10.10">
    <property type="entry name" value="Ribonuclease Inhibitor"/>
    <property type="match status" value="1"/>
</dbReference>
<dbReference type="OrthoDB" id="550575at2759"/>